<gene>
    <name evidence="2" type="ORF">CNMCM5623_009262</name>
    <name evidence="3" type="ORF">CNMCM7691_008983</name>
</gene>
<evidence type="ECO:0000259" key="1">
    <source>
        <dbReference type="PROSITE" id="PS50191"/>
    </source>
</evidence>
<dbReference type="PROSITE" id="PS50191">
    <property type="entry name" value="CRAL_TRIO"/>
    <property type="match status" value="1"/>
</dbReference>
<dbReference type="SUPFAM" id="SSF46938">
    <property type="entry name" value="CRAL/TRIO N-terminal domain"/>
    <property type="match status" value="1"/>
</dbReference>
<reference evidence="3" key="1">
    <citation type="submission" date="2020-06" db="EMBL/GenBank/DDBJ databases">
        <title>Draft genome sequences of strains closely related to Aspergillus parafelis and Aspergillus hiratsukae.</title>
        <authorList>
            <person name="Dos Santos R.A.C."/>
            <person name="Rivero-Menendez O."/>
            <person name="Steenwyk J.L."/>
            <person name="Mead M.E."/>
            <person name="Goldman G.H."/>
            <person name="Alastruey-Izquierdo A."/>
            <person name="Rokas A."/>
        </authorList>
    </citation>
    <scope>NUCLEOTIDE SEQUENCE</scope>
    <source>
        <strain evidence="2">CNM-CM5623</strain>
        <strain evidence="3">CNM-CM7691</strain>
    </source>
</reference>
<dbReference type="InterPro" id="IPR036865">
    <property type="entry name" value="CRAL-TRIO_dom_sf"/>
</dbReference>
<dbReference type="SUPFAM" id="SSF52087">
    <property type="entry name" value="CRAL/TRIO domain"/>
    <property type="match status" value="1"/>
</dbReference>
<dbReference type="Proteomes" id="UP000641853">
    <property type="component" value="Unassembled WGS sequence"/>
</dbReference>
<proteinExistence type="predicted"/>
<feature type="domain" description="CRAL-TRIO" evidence="1">
    <location>
        <begin position="95"/>
        <end position="272"/>
    </location>
</feature>
<dbReference type="InterPro" id="IPR036273">
    <property type="entry name" value="CRAL/TRIO_N_dom_sf"/>
</dbReference>
<comment type="caution">
    <text evidence="3">The sequence shown here is derived from an EMBL/GenBank/DDBJ whole genome shotgun (WGS) entry which is preliminary data.</text>
</comment>
<dbReference type="EMBL" id="JACBAE010001326">
    <property type="protein sequence ID" value="KAF7164835.1"/>
    <property type="molecule type" value="Genomic_DNA"/>
</dbReference>
<organism evidence="3 4">
    <name type="scientific">Aspergillus felis</name>
    <dbReference type="NCBI Taxonomy" id="1287682"/>
    <lineage>
        <taxon>Eukaryota</taxon>
        <taxon>Fungi</taxon>
        <taxon>Dikarya</taxon>
        <taxon>Ascomycota</taxon>
        <taxon>Pezizomycotina</taxon>
        <taxon>Eurotiomycetes</taxon>
        <taxon>Eurotiomycetidae</taxon>
        <taxon>Eurotiales</taxon>
        <taxon>Aspergillaceae</taxon>
        <taxon>Aspergillus</taxon>
        <taxon>Aspergillus subgen. Fumigati</taxon>
    </lineage>
</organism>
<dbReference type="SMART" id="SM00516">
    <property type="entry name" value="SEC14"/>
    <property type="match status" value="1"/>
</dbReference>
<dbReference type="PANTHER" id="PTHR45657">
    <property type="entry name" value="CRAL-TRIO DOMAIN-CONTAINING PROTEIN YKL091C-RELATED"/>
    <property type="match status" value="1"/>
</dbReference>
<dbReference type="Proteomes" id="UP000654922">
    <property type="component" value="Unassembled WGS sequence"/>
</dbReference>
<dbReference type="PANTHER" id="PTHR45657:SF20">
    <property type="entry name" value="CRAL_TRIO DOMAIN PROTEIN (AFU_ORTHOLOGUE AFUA_5G00680)"/>
    <property type="match status" value="1"/>
</dbReference>
<evidence type="ECO:0000313" key="4">
    <source>
        <dbReference type="Proteomes" id="UP000641853"/>
    </source>
</evidence>
<dbReference type="EMBL" id="JACBAG010001851">
    <property type="protein sequence ID" value="KAF7179931.1"/>
    <property type="molecule type" value="Genomic_DNA"/>
</dbReference>
<dbReference type="Pfam" id="PF00650">
    <property type="entry name" value="CRAL_TRIO"/>
    <property type="match status" value="1"/>
</dbReference>
<dbReference type="InterPro" id="IPR001251">
    <property type="entry name" value="CRAL-TRIO_dom"/>
</dbReference>
<dbReference type="Gene3D" id="1.10.8.20">
    <property type="entry name" value="N-terminal domain of phosphatidylinositol transfer protein sec14p"/>
    <property type="match status" value="1"/>
</dbReference>
<dbReference type="InterPro" id="IPR051026">
    <property type="entry name" value="PI/PC_transfer"/>
</dbReference>
<dbReference type="CDD" id="cd00170">
    <property type="entry name" value="SEC14"/>
    <property type="match status" value="1"/>
</dbReference>
<evidence type="ECO:0000313" key="2">
    <source>
        <dbReference type="EMBL" id="KAF7164835.1"/>
    </source>
</evidence>
<accession>A0A8H6QY11</accession>
<evidence type="ECO:0000313" key="3">
    <source>
        <dbReference type="EMBL" id="KAF7179931.1"/>
    </source>
</evidence>
<dbReference type="OrthoDB" id="30289at2759"/>
<dbReference type="AlphaFoldDB" id="A0A8H6QY11"/>
<sequence length="337" mass="38128">MTAHDTVLVAQFSRLCAERGLLKGRDDVKEGDRLDGVADETTLLRFLQAKRMDLSSALSQFEEATQFRREKDALRVYDWISVDDFEDTRRLYPHWTGRRGKQGLPILMIDTAHLDQTTIAHWRQTRELSGHSSSPDMAQRALAHFDYLTRFVFPLCSALGDRPQPLEPVTKAIYLVEASTICLRQAWNLRDFARDISWMLATCYPETIDQIFVCNPPSYFAKIWSLLKNFLDPVTAEKIVVLTSTDAYGTLNKYIHHDDIPAEFGGAFQFTTGMLPNLCPVARQALRWAPPFNETLPPGPIKWTQDAGGQLKAVATGTADGVERELHVATLDVEEEK</sequence>
<dbReference type="Gene3D" id="3.40.525.10">
    <property type="entry name" value="CRAL-TRIO lipid binding domain"/>
    <property type="match status" value="1"/>
</dbReference>
<keyword evidence="4" id="KW-1185">Reference proteome</keyword>
<protein>
    <recommendedName>
        <fullName evidence="1">CRAL-TRIO domain-containing protein</fullName>
    </recommendedName>
</protein>
<name>A0A8H6QY11_9EURO</name>